<evidence type="ECO:0000313" key="1">
    <source>
        <dbReference type="EMBL" id="MEA9356218.1"/>
    </source>
</evidence>
<name>A0ABU5VT39_9BACT</name>
<dbReference type="Proteomes" id="UP001302274">
    <property type="component" value="Unassembled WGS sequence"/>
</dbReference>
<accession>A0ABU5VT39</accession>
<protein>
    <recommendedName>
        <fullName evidence="3">Lipoprotein</fullName>
    </recommendedName>
</protein>
<comment type="caution">
    <text evidence="1">The sequence shown here is derived from an EMBL/GenBank/DDBJ whole genome shotgun (WGS) entry which is preliminary data.</text>
</comment>
<proteinExistence type="predicted"/>
<gene>
    <name evidence="1" type="ORF">SHI21_08395</name>
</gene>
<organism evidence="1 2">
    <name type="scientific">Bacteriovorax antarcticus</name>
    <dbReference type="NCBI Taxonomy" id="3088717"/>
    <lineage>
        <taxon>Bacteria</taxon>
        <taxon>Pseudomonadati</taxon>
        <taxon>Bdellovibrionota</taxon>
        <taxon>Bacteriovoracia</taxon>
        <taxon>Bacteriovoracales</taxon>
        <taxon>Bacteriovoracaceae</taxon>
        <taxon>Bacteriovorax</taxon>
    </lineage>
</organism>
<dbReference type="RefSeq" id="WP_323575903.1">
    <property type="nucleotide sequence ID" value="NZ_JAYGJQ010000001.1"/>
</dbReference>
<keyword evidence="2" id="KW-1185">Reference proteome</keyword>
<dbReference type="EMBL" id="JAYGJQ010000001">
    <property type="protein sequence ID" value="MEA9356218.1"/>
    <property type="molecule type" value="Genomic_DNA"/>
</dbReference>
<evidence type="ECO:0000313" key="2">
    <source>
        <dbReference type="Proteomes" id="UP001302274"/>
    </source>
</evidence>
<sequence>MEQTKRPARFVLAWILLLIVVTLNSSCTPSGDSVTAGEITQTGEIDTSTGQPITPGVSVPDGYYAEQIKTIAGNSTCASYSWSGRGKAPAAYIKGMALTYARSYCRLKTTEAAPTNLINILGGRAGSSTTDALALYASTFSSLSMDVNNAGVGPLRSLYTLGIGLGMRESSGKYCEGRDMSASNTSANTAEAGMFQTSYDSIGASAELTNLYNEYKANPNNCFLDTFKVGVSCGSSSIAGSGAGADYQAFNKSCPAFAAEYAMVMLRVRRNHYGPINRKEAEVTTSCNQMLKSVETFIENDLNSCADIML</sequence>
<evidence type="ECO:0008006" key="3">
    <source>
        <dbReference type="Google" id="ProtNLM"/>
    </source>
</evidence>
<reference evidence="1 2" key="1">
    <citation type="submission" date="2023-11" db="EMBL/GenBank/DDBJ databases">
        <title>A Novel Polar Bacteriovorax (B. antarcticus) Isolated from the Biocrust in Antarctica.</title>
        <authorList>
            <person name="Mun W."/>
            <person name="Choi S.Y."/>
            <person name="Mitchell R.J."/>
        </authorList>
    </citation>
    <scope>NUCLEOTIDE SEQUENCE [LARGE SCALE GENOMIC DNA]</scope>
    <source>
        <strain evidence="1 2">PP10</strain>
    </source>
</reference>